<comment type="caution">
    <text evidence="2">The sequence shown here is derived from an EMBL/GenBank/DDBJ whole genome shotgun (WGS) entry which is preliminary data.</text>
</comment>
<feature type="compositionally biased region" description="Polar residues" evidence="1">
    <location>
        <begin position="53"/>
        <end position="67"/>
    </location>
</feature>
<organism evidence="2 3">
    <name type="scientific">Purpureocillium lavendulum</name>
    <dbReference type="NCBI Taxonomy" id="1247861"/>
    <lineage>
        <taxon>Eukaryota</taxon>
        <taxon>Fungi</taxon>
        <taxon>Dikarya</taxon>
        <taxon>Ascomycota</taxon>
        <taxon>Pezizomycotina</taxon>
        <taxon>Sordariomycetes</taxon>
        <taxon>Hypocreomycetidae</taxon>
        <taxon>Hypocreales</taxon>
        <taxon>Ophiocordycipitaceae</taxon>
        <taxon>Purpureocillium</taxon>
    </lineage>
</organism>
<sequence length="81" mass="9348">MSEMRCDPRVSLRELRYARHEWWLHERSSRRGMERDRWSKLGDDDDDDDDGAGSSSRPKTRQTQTNGAAIVNRAGLAGEEN</sequence>
<keyword evidence="3" id="KW-1185">Reference proteome</keyword>
<feature type="region of interest" description="Disordered" evidence="1">
    <location>
        <begin position="28"/>
        <end position="81"/>
    </location>
</feature>
<evidence type="ECO:0000256" key="1">
    <source>
        <dbReference type="SAM" id="MobiDB-lite"/>
    </source>
</evidence>
<proteinExistence type="predicted"/>
<feature type="compositionally biased region" description="Basic and acidic residues" evidence="1">
    <location>
        <begin position="28"/>
        <end position="42"/>
    </location>
</feature>
<name>A0AB34FNB3_9HYPO</name>
<accession>A0AB34FNB3</accession>
<evidence type="ECO:0000313" key="3">
    <source>
        <dbReference type="Proteomes" id="UP001163105"/>
    </source>
</evidence>
<gene>
    <name evidence="2" type="ORF">O9K51_06457</name>
</gene>
<dbReference type="EMBL" id="JAQHRD010000005">
    <property type="protein sequence ID" value="KAJ6440667.1"/>
    <property type="molecule type" value="Genomic_DNA"/>
</dbReference>
<reference evidence="2" key="1">
    <citation type="submission" date="2023-01" db="EMBL/GenBank/DDBJ databases">
        <title>The growth and conidiation of Purpureocillium lavendulum are regulated by nitrogen source and histone H3K14 acetylation.</title>
        <authorList>
            <person name="Tang P."/>
            <person name="Han J."/>
            <person name="Zhang C."/>
            <person name="Tang P."/>
            <person name="Qi F."/>
            <person name="Zhang K."/>
            <person name="Liang L."/>
        </authorList>
    </citation>
    <scope>NUCLEOTIDE SEQUENCE</scope>
    <source>
        <strain evidence="2">YMF1.00683</strain>
    </source>
</reference>
<protein>
    <submittedName>
        <fullName evidence="2">Uncharacterized protein</fullName>
    </submittedName>
</protein>
<evidence type="ECO:0000313" key="2">
    <source>
        <dbReference type="EMBL" id="KAJ6440667.1"/>
    </source>
</evidence>
<dbReference type="AlphaFoldDB" id="A0AB34FNB3"/>
<dbReference type="Proteomes" id="UP001163105">
    <property type="component" value="Unassembled WGS sequence"/>
</dbReference>